<feature type="binding site" evidence="4">
    <location>
        <position position="338"/>
    </location>
    <ligand>
        <name>S-adenosyl-L-methionine</name>
        <dbReference type="ChEBI" id="CHEBI:59789"/>
    </ligand>
</feature>
<evidence type="ECO:0000256" key="3">
    <source>
        <dbReference type="ARBA" id="ARBA00022691"/>
    </source>
</evidence>
<protein>
    <submittedName>
        <fullName evidence="7">23S rRNA (Uracil(1939)-C(5))-methyltransferase RlmD</fullName>
        <ecNumber evidence="7">2.1.1.190</ecNumber>
    </submittedName>
</protein>
<feature type="active site" evidence="5">
    <location>
        <position position="413"/>
    </location>
</feature>
<dbReference type="AlphaFoldDB" id="A0A9X2FI51"/>
<feature type="domain" description="TRAM" evidence="6">
    <location>
        <begin position="7"/>
        <end position="65"/>
    </location>
</feature>
<feature type="active site" description="Nucleophile" evidence="4">
    <location>
        <position position="413"/>
    </location>
</feature>
<keyword evidence="3 4" id="KW-0949">S-adenosyl-L-methionine</keyword>
<dbReference type="NCBIfam" id="TIGR00479">
    <property type="entry name" value="rumA"/>
    <property type="match status" value="1"/>
</dbReference>
<dbReference type="SUPFAM" id="SSF50249">
    <property type="entry name" value="Nucleic acid-binding proteins"/>
    <property type="match status" value="1"/>
</dbReference>
<dbReference type="PROSITE" id="PS50926">
    <property type="entry name" value="TRAM"/>
    <property type="match status" value="1"/>
</dbReference>
<evidence type="ECO:0000259" key="6">
    <source>
        <dbReference type="PROSITE" id="PS50926"/>
    </source>
</evidence>
<sequence length="463" mass="52175">MAKLDLPVYIKQELTVTIIDLSYQGLGVAKVEGYPLFIEGALPDEVVDVRVTKITKHFGYAQALKWQKFSPERVTDVDNRYLQTGIAPLQHMTYAAQLDFKRKIVTDLLKKAHLETIAVEKTRGMEHPFAYRNKAQVPVRKIDGQLEIGFFKHNSHDFIPMDNFLIQDKRIDEVLCSVRDILREFHIRAYNEVQHSGVVRHILVRRGYYSKQVMVVIVTRTAHLKYATEIAAKIQSECPDVLSVQQNVNSAKTNVILGAHTNVIAGTSEIEDQLNGLTFKISAQSFYQINPQQTEILYTEALKRAELTGDETVIDAYCGIGTISLNLAKQAKRVYGVEIVSEAITDAKRNAAVNGLGNVTFKTGEAEKWMEKWQTKGIKPNVIVVDPPRKGLTNSLIESACAMQPDRVVYVSCNPATLVRDIQKFMELGYNVSQPILPVDQFPQTTHVECVTVLSRTNLNDWD</sequence>
<dbReference type="InterPro" id="IPR002792">
    <property type="entry name" value="TRAM_dom"/>
</dbReference>
<dbReference type="InterPro" id="IPR030391">
    <property type="entry name" value="MeTrfase_TrmA_CS"/>
</dbReference>
<dbReference type="Proteomes" id="UP001139006">
    <property type="component" value="Unassembled WGS sequence"/>
</dbReference>
<dbReference type="GO" id="GO:0070475">
    <property type="term" value="P:rRNA base methylation"/>
    <property type="evidence" value="ECO:0007669"/>
    <property type="project" value="TreeGrafter"/>
</dbReference>
<dbReference type="PANTHER" id="PTHR11061:SF30">
    <property type="entry name" value="TRNA (URACIL(54)-C(5))-METHYLTRANSFERASE"/>
    <property type="match status" value="1"/>
</dbReference>
<evidence type="ECO:0000313" key="7">
    <source>
        <dbReference type="EMBL" id="MCP0886085.1"/>
    </source>
</evidence>
<evidence type="ECO:0000256" key="1">
    <source>
        <dbReference type="ARBA" id="ARBA00022603"/>
    </source>
</evidence>
<dbReference type="InterPro" id="IPR029063">
    <property type="entry name" value="SAM-dependent_MTases_sf"/>
</dbReference>
<dbReference type="Gene3D" id="2.40.50.140">
    <property type="entry name" value="Nucleic acid-binding proteins"/>
    <property type="match status" value="1"/>
</dbReference>
<comment type="similarity">
    <text evidence="4">Belongs to the class I-like SAM-binding methyltransferase superfamily. RNA M5U methyltransferase family.</text>
</comment>
<dbReference type="CDD" id="cd02440">
    <property type="entry name" value="AdoMet_MTases"/>
    <property type="match status" value="1"/>
</dbReference>
<evidence type="ECO:0000256" key="4">
    <source>
        <dbReference type="PROSITE-ProRule" id="PRU01024"/>
    </source>
</evidence>
<feature type="binding site" evidence="4">
    <location>
        <position position="386"/>
    </location>
    <ligand>
        <name>S-adenosyl-L-methionine</name>
        <dbReference type="ChEBI" id="CHEBI:59789"/>
    </ligand>
</feature>
<comment type="caution">
    <text evidence="7">The sequence shown here is derived from an EMBL/GenBank/DDBJ whole genome shotgun (WGS) entry which is preliminary data.</text>
</comment>
<dbReference type="Gene3D" id="3.40.50.150">
    <property type="entry name" value="Vaccinia Virus protein VP39"/>
    <property type="match status" value="1"/>
</dbReference>
<dbReference type="RefSeq" id="WP_253359031.1">
    <property type="nucleotide sequence ID" value="NZ_JAIULA010000002.1"/>
</dbReference>
<dbReference type="Gene3D" id="2.40.50.1070">
    <property type="match status" value="1"/>
</dbReference>
<evidence type="ECO:0000256" key="2">
    <source>
        <dbReference type="ARBA" id="ARBA00022679"/>
    </source>
</evidence>
<dbReference type="PROSITE" id="PS01230">
    <property type="entry name" value="TRMA_1"/>
    <property type="match status" value="1"/>
</dbReference>
<keyword evidence="8" id="KW-1185">Reference proteome</keyword>
<gene>
    <name evidence="7" type="primary">rlmD</name>
    <name evidence="7" type="ORF">LB941_01890</name>
</gene>
<organism evidence="7 8">
    <name type="scientific">Ligilactobacillus ubinensis</name>
    <dbReference type="NCBI Taxonomy" id="2876789"/>
    <lineage>
        <taxon>Bacteria</taxon>
        <taxon>Bacillati</taxon>
        <taxon>Bacillota</taxon>
        <taxon>Bacilli</taxon>
        <taxon>Lactobacillales</taxon>
        <taxon>Lactobacillaceae</taxon>
        <taxon>Ligilactobacillus</taxon>
    </lineage>
</organism>
<dbReference type="EMBL" id="JAIULA010000002">
    <property type="protein sequence ID" value="MCP0886085.1"/>
    <property type="molecule type" value="Genomic_DNA"/>
</dbReference>
<accession>A0A9X2FI51</accession>
<dbReference type="PROSITE" id="PS51687">
    <property type="entry name" value="SAM_MT_RNA_M5U"/>
    <property type="match status" value="1"/>
</dbReference>
<dbReference type="SUPFAM" id="SSF53335">
    <property type="entry name" value="S-adenosyl-L-methionine-dependent methyltransferases"/>
    <property type="match status" value="1"/>
</dbReference>
<dbReference type="PROSITE" id="PS01231">
    <property type="entry name" value="TRMA_2"/>
    <property type="match status" value="1"/>
</dbReference>
<dbReference type="InterPro" id="IPR010280">
    <property type="entry name" value="U5_MeTrfase_fam"/>
</dbReference>
<dbReference type="GO" id="GO:0070041">
    <property type="term" value="F:rRNA (uridine-C5-)-methyltransferase activity"/>
    <property type="evidence" value="ECO:0007669"/>
    <property type="project" value="TreeGrafter"/>
</dbReference>
<dbReference type="Pfam" id="PF05958">
    <property type="entry name" value="tRNA_U5-meth_tr"/>
    <property type="match status" value="1"/>
</dbReference>
<dbReference type="FunFam" id="3.40.50.150:FF:000009">
    <property type="entry name" value="23S rRNA (Uracil(1939)-C(5))-methyltransferase RlmD"/>
    <property type="match status" value="1"/>
</dbReference>
<evidence type="ECO:0000313" key="8">
    <source>
        <dbReference type="Proteomes" id="UP001139006"/>
    </source>
</evidence>
<feature type="binding site" evidence="4">
    <location>
        <position position="317"/>
    </location>
    <ligand>
        <name>S-adenosyl-L-methionine</name>
        <dbReference type="ChEBI" id="CHEBI:59789"/>
    </ligand>
</feature>
<name>A0A9X2FI51_9LACO</name>
<evidence type="ECO:0000256" key="5">
    <source>
        <dbReference type="PROSITE-ProRule" id="PRU10015"/>
    </source>
</evidence>
<feature type="binding site" evidence="4">
    <location>
        <position position="288"/>
    </location>
    <ligand>
        <name>S-adenosyl-L-methionine</name>
        <dbReference type="ChEBI" id="CHEBI:59789"/>
    </ligand>
</feature>
<proteinExistence type="inferred from homology"/>
<dbReference type="FunFam" id="2.40.50.1070:FF:000003">
    <property type="entry name" value="23S rRNA (Uracil-5-)-methyltransferase RumA"/>
    <property type="match status" value="1"/>
</dbReference>
<keyword evidence="2 4" id="KW-0808">Transferase</keyword>
<dbReference type="PANTHER" id="PTHR11061">
    <property type="entry name" value="RNA M5U METHYLTRANSFERASE"/>
    <property type="match status" value="1"/>
</dbReference>
<dbReference type="Pfam" id="PF01938">
    <property type="entry name" value="TRAM"/>
    <property type="match status" value="1"/>
</dbReference>
<dbReference type="InterPro" id="IPR030390">
    <property type="entry name" value="MeTrfase_TrmA_AS"/>
</dbReference>
<dbReference type="EC" id="2.1.1.190" evidence="7"/>
<dbReference type="InterPro" id="IPR012340">
    <property type="entry name" value="NA-bd_OB-fold"/>
</dbReference>
<keyword evidence="1 4" id="KW-0489">Methyltransferase</keyword>
<reference evidence="7 8" key="1">
    <citation type="journal article" date="2023" name="Int. J. Syst. Evol. Microbiol.">
        <title>Ligilactobacillus ubinensis sp. nov., a novel species isolated from the wild ferment of a durian fruit (Durio zibethinus).</title>
        <authorList>
            <person name="Heng Y.C."/>
            <person name="Menon N."/>
            <person name="Chen B."/>
            <person name="Loo B.Z.L."/>
            <person name="Wong G.W.J."/>
            <person name="Lim A.C.H."/>
            <person name="Silvaraju S."/>
            <person name="Kittelmann S."/>
        </authorList>
    </citation>
    <scope>NUCLEOTIDE SEQUENCE [LARGE SCALE GENOMIC DNA]</scope>
    <source>
        <strain evidence="7 8">WILCCON 0076</strain>
    </source>
</reference>